<dbReference type="Proteomes" id="UP001164929">
    <property type="component" value="Chromosome 17"/>
</dbReference>
<organism evidence="2 3">
    <name type="scientific">Populus alba x Populus x berolinensis</name>
    <dbReference type="NCBI Taxonomy" id="444605"/>
    <lineage>
        <taxon>Eukaryota</taxon>
        <taxon>Viridiplantae</taxon>
        <taxon>Streptophyta</taxon>
        <taxon>Embryophyta</taxon>
        <taxon>Tracheophyta</taxon>
        <taxon>Spermatophyta</taxon>
        <taxon>Magnoliopsida</taxon>
        <taxon>eudicotyledons</taxon>
        <taxon>Gunneridae</taxon>
        <taxon>Pentapetalae</taxon>
        <taxon>rosids</taxon>
        <taxon>fabids</taxon>
        <taxon>Malpighiales</taxon>
        <taxon>Salicaceae</taxon>
        <taxon>Saliceae</taxon>
        <taxon>Populus</taxon>
    </lineage>
</organism>
<name>A0AAD6LI09_9ROSI</name>
<evidence type="ECO:0000313" key="2">
    <source>
        <dbReference type="EMBL" id="KAJ6960303.1"/>
    </source>
</evidence>
<feature type="region of interest" description="Disordered" evidence="1">
    <location>
        <begin position="87"/>
        <end position="170"/>
    </location>
</feature>
<dbReference type="AlphaFoldDB" id="A0AAD6LI09"/>
<keyword evidence="3" id="KW-1185">Reference proteome</keyword>
<protein>
    <submittedName>
        <fullName evidence="2">Uncharacterized protein</fullName>
    </submittedName>
</protein>
<proteinExistence type="predicted"/>
<evidence type="ECO:0000313" key="3">
    <source>
        <dbReference type="Proteomes" id="UP001164929"/>
    </source>
</evidence>
<dbReference type="EMBL" id="JAQIZT010000017">
    <property type="protein sequence ID" value="KAJ6960303.1"/>
    <property type="molecule type" value="Genomic_DNA"/>
</dbReference>
<comment type="caution">
    <text evidence="2">The sequence shown here is derived from an EMBL/GenBank/DDBJ whole genome shotgun (WGS) entry which is preliminary data.</text>
</comment>
<feature type="compositionally biased region" description="Low complexity" evidence="1">
    <location>
        <begin position="158"/>
        <end position="170"/>
    </location>
</feature>
<evidence type="ECO:0000256" key="1">
    <source>
        <dbReference type="SAM" id="MobiDB-lite"/>
    </source>
</evidence>
<accession>A0AAD6LI09</accession>
<sequence>MSFIDGILFPITQKEAPVQLPSCFSNAKVLTGKVGGQAITQNPWQHRTRPIIITIEHHDLPLLLVNGLGFALFSSIAQVLLCRVDPSPSPVTEEHRDRPPLPSLGVSPFSGQKENQSRCPLPLPKKDHLNQLPRLRFSSAHPIDSLQNQPQHPNDGVSASMPSAAPSSSP</sequence>
<feature type="compositionally biased region" description="Polar residues" evidence="1">
    <location>
        <begin position="109"/>
        <end position="118"/>
    </location>
</feature>
<gene>
    <name evidence="2" type="ORF">NC653_038358</name>
</gene>
<reference evidence="2" key="1">
    <citation type="journal article" date="2023" name="Mol. Ecol. Resour.">
        <title>Chromosome-level genome assembly of a triploid poplar Populus alba 'Berolinensis'.</title>
        <authorList>
            <person name="Chen S."/>
            <person name="Yu Y."/>
            <person name="Wang X."/>
            <person name="Wang S."/>
            <person name="Zhang T."/>
            <person name="Zhou Y."/>
            <person name="He R."/>
            <person name="Meng N."/>
            <person name="Wang Y."/>
            <person name="Liu W."/>
            <person name="Liu Z."/>
            <person name="Liu J."/>
            <person name="Guo Q."/>
            <person name="Huang H."/>
            <person name="Sederoff R.R."/>
            <person name="Wang G."/>
            <person name="Qu G."/>
            <person name="Chen S."/>
        </authorList>
    </citation>
    <scope>NUCLEOTIDE SEQUENCE</scope>
    <source>
        <strain evidence="2">SC-2020</strain>
    </source>
</reference>